<dbReference type="GeneID" id="87906141"/>
<dbReference type="Gene3D" id="1.20.140.10">
    <property type="entry name" value="Butyryl-CoA Dehydrogenase, subunit A, domain 3"/>
    <property type="match status" value="1"/>
</dbReference>
<name>A0ABR0GXG2_9PEZI</name>
<evidence type="ECO:0000313" key="4">
    <source>
        <dbReference type="Proteomes" id="UP001323405"/>
    </source>
</evidence>
<dbReference type="PANTHER" id="PTHR43884">
    <property type="entry name" value="ACYL-COA DEHYDROGENASE"/>
    <property type="match status" value="1"/>
</dbReference>
<dbReference type="Proteomes" id="UP001323405">
    <property type="component" value="Unassembled WGS sequence"/>
</dbReference>
<accession>A0ABR0GXG2</accession>
<keyword evidence="4" id="KW-1185">Reference proteome</keyword>
<dbReference type="EMBL" id="JAFFHA010000001">
    <property type="protein sequence ID" value="KAK4660323.1"/>
    <property type="molecule type" value="Genomic_DNA"/>
</dbReference>
<proteinExistence type="predicted"/>
<feature type="domain" description="Acyl-CoA dehydrogenase/oxidase C-terminal" evidence="2">
    <location>
        <begin position="44"/>
        <end position="192"/>
    </location>
</feature>
<dbReference type="InterPro" id="IPR036250">
    <property type="entry name" value="AcylCo_DH-like_C"/>
</dbReference>
<dbReference type="Pfam" id="PF00441">
    <property type="entry name" value="Acyl-CoA_dh_1"/>
    <property type="match status" value="1"/>
</dbReference>
<organism evidence="3 4">
    <name type="scientific">Podospora pseudocomata</name>
    <dbReference type="NCBI Taxonomy" id="2093779"/>
    <lineage>
        <taxon>Eukaryota</taxon>
        <taxon>Fungi</taxon>
        <taxon>Dikarya</taxon>
        <taxon>Ascomycota</taxon>
        <taxon>Pezizomycotina</taxon>
        <taxon>Sordariomycetes</taxon>
        <taxon>Sordariomycetidae</taxon>
        <taxon>Sordariales</taxon>
        <taxon>Podosporaceae</taxon>
        <taxon>Podospora</taxon>
    </lineage>
</organism>
<reference evidence="3 4" key="1">
    <citation type="journal article" date="2023" name="bioRxiv">
        <title>High-quality genome assemblies of four members of thePodospora anserinaspecies complex.</title>
        <authorList>
            <person name="Ament-Velasquez S.L."/>
            <person name="Vogan A.A."/>
            <person name="Wallerman O."/>
            <person name="Hartmann F."/>
            <person name="Gautier V."/>
            <person name="Silar P."/>
            <person name="Giraud T."/>
            <person name="Johannesson H."/>
        </authorList>
    </citation>
    <scope>NUCLEOTIDE SEQUENCE [LARGE SCALE GENOMIC DNA]</scope>
    <source>
        <strain evidence="3 4">CBS 415.72m</strain>
    </source>
</reference>
<sequence length="215" mass="22963">MSKLQPPSAKQFPGYQPSNIKIHKNSVRYTNVRVPAKNVLCLPGKGAEVVFGAFDGSAVLVGAMGVGLMRAAFDAAIAFAKRDDRGGVVPLLERQAFADLLSGVKMQTEAARALTWKAAHAMENGPGEYDARRELALGAKVFGSEAAVKACTDLINAVGITAYDLDQPFSDLLNTAVVLPIFDGGNVGIRRRHLQQLMLSPTYDAWAATYGPSQE</sequence>
<dbReference type="InterPro" id="IPR009075">
    <property type="entry name" value="AcylCo_DH/oxidase_C"/>
</dbReference>
<gene>
    <name evidence="3" type="ORF">QC762_117990</name>
</gene>
<dbReference type="RefSeq" id="XP_062749293.1">
    <property type="nucleotide sequence ID" value="XM_062886234.1"/>
</dbReference>
<protein>
    <recommendedName>
        <fullName evidence="2">Acyl-CoA dehydrogenase/oxidase C-terminal domain-containing protein</fullName>
    </recommendedName>
</protein>
<comment type="caution">
    <text evidence="3">The sequence shown here is derived from an EMBL/GenBank/DDBJ whole genome shotgun (WGS) entry which is preliminary data.</text>
</comment>
<dbReference type="PANTHER" id="PTHR43884:SF12">
    <property type="entry name" value="ISOVALERYL-COA DEHYDROGENASE, MITOCHONDRIAL-RELATED"/>
    <property type="match status" value="1"/>
</dbReference>
<evidence type="ECO:0000256" key="1">
    <source>
        <dbReference type="ARBA" id="ARBA00022630"/>
    </source>
</evidence>
<evidence type="ECO:0000313" key="3">
    <source>
        <dbReference type="EMBL" id="KAK4660323.1"/>
    </source>
</evidence>
<keyword evidence="1" id="KW-0285">Flavoprotein</keyword>
<dbReference type="SUPFAM" id="SSF47203">
    <property type="entry name" value="Acyl-CoA dehydrogenase C-terminal domain-like"/>
    <property type="match status" value="1"/>
</dbReference>
<evidence type="ECO:0000259" key="2">
    <source>
        <dbReference type="Pfam" id="PF00441"/>
    </source>
</evidence>